<dbReference type="EMBL" id="BPLR01003385">
    <property type="protein sequence ID" value="GIX83960.1"/>
    <property type="molecule type" value="Genomic_DNA"/>
</dbReference>
<evidence type="ECO:0000313" key="1">
    <source>
        <dbReference type="EMBL" id="GIX83960.1"/>
    </source>
</evidence>
<organism evidence="1 2">
    <name type="scientific">Caerostris extrusa</name>
    <name type="common">Bark spider</name>
    <name type="synonym">Caerostris bankana</name>
    <dbReference type="NCBI Taxonomy" id="172846"/>
    <lineage>
        <taxon>Eukaryota</taxon>
        <taxon>Metazoa</taxon>
        <taxon>Ecdysozoa</taxon>
        <taxon>Arthropoda</taxon>
        <taxon>Chelicerata</taxon>
        <taxon>Arachnida</taxon>
        <taxon>Araneae</taxon>
        <taxon>Araneomorphae</taxon>
        <taxon>Entelegynae</taxon>
        <taxon>Araneoidea</taxon>
        <taxon>Araneidae</taxon>
        <taxon>Caerostris</taxon>
    </lineage>
</organism>
<proteinExistence type="predicted"/>
<evidence type="ECO:0000313" key="2">
    <source>
        <dbReference type="Proteomes" id="UP001054945"/>
    </source>
</evidence>
<dbReference type="Proteomes" id="UP001054945">
    <property type="component" value="Unassembled WGS sequence"/>
</dbReference>
<name>A0AAV4NJP4_CAEEX</name>
<gene>
    <name evidence="1" type="ORF">CEXT_429141</name>
</gene>
<dbReference type="AlphaFoldDB" id="A0AAV4NJP4"/>
<keyword evidence="2" id="KW-1185">Reference proteome</keyword>
<comment type="caution">
    <text evidence="1">The sequence shown here is derived from an EMBL/GenBank/DDBJ whole genome shotgun (WGS) entry which is preliminary data.</text>
</comment>
<reference evidence="1 2" key="1">
    <citation type="submission" date="2021-06" db="EMBL/GenBank/DDBJ databases">
        <title>Caerostris extrusa draft genome.</title>
        <authorList>
            <person name="Kono N."/>
            <person name="Arakawa K."/>
        </authorList>
    </citation>
    <scope>NUCLEOTIDE SEQUENCE [LARGE SCALE GENOMIC DNA]</scope>
</reference>
<sequence length="127" mass="13917">MIHHRYSIGIGILEETPKGLLETGWWWGLLKNRTMGKGNGMSSYVYCSFKNLDTGSSQLNASISLRERQLRSLNSAESADGTNVIDFRCFGGHSKGLLLNASVIRGEGGPLFSLEGPTRKLLLGLLF</sequence>
<accession>A0AAV4NJP4</accession>
<protein>
    <submittedName>
        <fullName evidence="1">Uncharacterized protein</fullName>
    </submittedName>
</protein>